<evidence type="ECO:0000313" key="2">
    <source>
        <dbReference type="EMBL" id="QEL19457.1"/>
    </source>
</evidence>
<feature type="coiled-coil region" evidence="1">
    <location>
        <begin position="66"/>
        <end position="95"/>
    </location>
</feature>
<dbReference type="InterPro" id="IPR008514">
    <property type="entry name" value="T6SS_Hcp"/>
</dbReference>
<dbReference type="SUPFAM" id="SSF141452">
    <property type="entry name" value="Hcp1-like"/>
    <property type="match status" value="1"/>
</dbReference>
<keyword evidence="1" id="KW-0175">Coiled coil</keyword>
<dbReference type="OrthoDB" id="4865570at2"/>
<dbReference type="AlphaFoldDB" id="A0A5C1AMU0"/>
<protein>
    <submittedName>
        <fullName evidence="2">Uncharacterized protein</fullName>
    </submittedName>
</protein>
<gene>
    <name evidence="2" type="ORF">PX52LOC_06529</name>
</gene>
<dbReference type="EMBL" id="CP042425">
    <property type="protein sequence ID" value="QEL19457.1"/>
    <property type="molecule type" value="Genomic_DNA"/>
</dbReference>
<dbReference type="Pfam" id="PF05638">
    <property type="entry name" value="T6SS_HCP"/>
    <property type="match status" value="1"/>
</dbReference>
<evidence type="ECO:0000256" key="1">
    <source>
        <dbReference type="SAM" id="Coils"/>
    </source>
</evidence>
<dbReference type="Gene3D" id="2.30.110.20">
    <property type="entry name" value="Hcp1-like"/>
    <property type="match status" value="1"/>
</dbReference>
<accession>A0A5C1AMU0</accession>
<reference evidence="3" key="1">
    <citation type="submission" date="2019-08" db="EMBL/GenBank/DDBJ databases">
        <title>Limnoglobus roseus gen. nov., sp. nov., a novel freshwater planctomycete with a giant genome from the family Gemmataceae.</title>
        <authorList>
            <person name="Kulichevskaya I.S."/>
            <person name="Naumoff D.G."/>
            <person name="Miroshnikov K."/>
            <person name="Ivanova A."/>
            <person name="Philippov D.A."/>
            <person name="Hakobyan A."/>
            <person name="Rijpstra I.C."/>
            <person name="Sinninghe Damste J.S."/>
            <person name="Liesack W."/>
            <person name="Dedysh S.N."/>
        </authorList>
    </citation>
    <scope>NUCLEOTIDE SEQUENCE [LARGE SCALE GENOMIC DNA]</scope>
    <source>
        <strain evidence="3">PX52</strain>
    </source>
</reference>
<dbReference type="Proteomes" id="UP000324974">
    <property type="component" value="Chromosome"/>
</dbReference>
<sequence length="250" mass="28348">MQIDAFLRLTNADDQMVEGESTDLSYAKHIEIRDFALCSGSSEAQVSLGDIGADHQTQLVMEMWDKAQAMQERIKQRQDREREKQEKIEEEIKQRAKRGIKSTLQEVSDYVARRIAKQAVPVKKDVSQDNLGFQIKKDVDSASADLFQAYCATVIQPNPNKQYRKLGQFATAEVTLRKMFDGKARPYLFCSFRDVTIDSYSVSFDSSRGHMMETVTFKFNTYRMKYQSQTAEGKAGTASDISGTVTGKTE</sequence>
<proteinExistence type="predicted"/>
<dbReference type="KEGG" id="lrs:PX52LOC_06529"/>
<name>A0A5C1AMU0_9BACT</name>
<dbReference type="InterPro" id="IPR036624">
    <property type="entry name" value="Hcp1-lik_sf"/>
</dbReference>
<dbReference type="RefSeq" id="WP_149113842.1">
    <property type="nucleotide sequence ID" value="NZ_CP042425.1"/>
</dbReference>
<organism evidence="2 3">
    <name type="scientific">Limnoglobus roseus</name>
    <dbReference type="NCBI Taxonomy" id="2598579"/>
    <lineage>
        <taxon>Bacteria</taxon>
        <taxon>Pseudomonadati</taxon>
        <taxon>Planctomycetota</taxon>
        <taxon>Planctomycetia</taxon>
        <taxon>Gemmatales</taxon>
        <taxon>Gemmataceae</taxon>
        <taxon>Limnoglobus</taxon>
    </lineage>
</organism>
<evidence type="ECO:0000313" key="3">
    <source>
        <dbReference type="Proteomes" id="UP000324974"/>
    </source>
</evidence>
<keyword evidence="3" id="KW-1185">Reference proteome</keyword>